<proteinExistence type="predicted"/>
<evidence type="ECO:0000313" key="3">
    <source>
        <dbReference type="Proteomes" id="UP000036027"/>
    </source>
</evidence>
<dbReference type="GO" id="GO:0004386">
    <property type="term" value="F:helicase activity"/>
    <property type="evidence" value="ECO:0007669"/>
    <property type="project" value="UniProtKB-KW"/>
</dbReference>
<keyword evidence="2" id="KW-0547">Nucleotide-binding</keyword>
<reference evidence="2 3" key="1">
    <citation type="submission" date="2014-11" db="EMBL/GenBank/DDBJ databases">
        <title>Genome of a novel goose pathogen.</title>
        <authorList>
            <person name="Hansen C.M."/>
            <person name="Hueffer K."/>
            <person name="Choi S.C."/>
        </authorList>
    </citation>
    <scope>NUCLEOTIDE SEQUENCE [LARGE SCALE GENOMIC DNA]</scope>
    <source>
        <strain evidence="2 3">KH1503</strain>
    </source>
</reference>
<evidence type="ECO:0000313" key="2">
    <source>
        <dbReference type="EMBL" id="KLT73226.1"/>
    </source>
</evidence>
<name>A0A0J0YT03_9NEIS</name>
<keyword evidence="3" id="KW-1185">Reference proteome</keyword>
<accession>A0A0J0YT03</accession>
<dbReference type="Pfam" id="PF06048">
    <property type="entry name" value="DUF927"/>
    <property type="match status" value="1"/>
</dbReference>
<protein>
    <submittedName>
        <fullName evidence="2">Helicase</fullName>
    </submittedName>
</protein>
<dbReference type="AlphaFoldDB" id="A0A0J0YT03"/>
<dbReference type="PATRIC" id="fig|1470200.3.peg.2096"/>
<keyword evidence="2" id="KW-0347">Helicase</keyword>
<keyword evidence="2" id="KW-0378">Hydrolase</keyword>
<sequence>MAALAEDTAIIIDPATIKPFTPESRFVCDNKGVWWVEVKNNSETGEPHEIPLRLSDTIDLIGSGQDVAGNYYRVIQYRDKITRQNKIAVIPTADIGSNQGWQRLQSWGITIYSGRRKRELLADYLQTEGSKAAYTITEKAGWHDKAYILPSGEVIHTGEEAARIIYNGDKSQAAAYLQSGSLEQWQAEIARYAAGNSRLCLALGIAFAAPLLSLLNVESGGFHLYGDSSDGKTTAARVALSVWGKPSDILMTWQGTGLAFSNTAAARNDGLLVLDEIGQATPTVVSSTVYGIMNGVNKAQGAKDGGNRHQSRWRVLVLSTGEKTPDTIMRGTADWHAGQSARLPSIPAAAQYGIYDTLHGFSSGAELSEHLQAAATNQHGNAGRAFIRLLDDTAKDRAEERIKAFMDGLPELSGQARRVAKRFALIAAALELAAPVTGLAAGVGMAGIKQCFDAWLARTGSGKQEDKQIIQQAEAFMQMHGDSLRFIGWNDAEPYVNRNHAGYRKSATQENSPDEFWIIPAVFESEICQSFDTAKVCAVLHGIEWLKKPDGTRWRHQRKGKGRFYVLVGLEPPSDEVPESE</sequence>
<dbReference type="STRING" id="1470200.PL75_04725"/>
<organism evidence="2 3">
    <name type="scientific">Neisseria arctica</name>
    <dbReference type="NCBI Taxonomy" id="1470200"/>
    <lineage>
        <taxon>Bacteria</taxon>
        <taxon>Pseudomonadati</taxon>
        <taxon>Pseudomonadota</taxon>
        <taxon>Betaproteobacteria</taxon>
        <taxon>Neisseriales</taxon>
        <taxon>Neisseriaceae</taxon>
        <taxon>Neisseria</taxon>
    </lineage>
</organism>
<evidence type="ECO:0000259" key="1">
    <source>
        <dbReference type="Pfam" id="PF06048"/>
    </source>
</evidence>
<dbReference type="InterPro" id="IPR009270">
    <property type="entry name" value="DUF927"/>
</dbReference>
<feature type="domain" description="DUF927" evidence="1">
    <location>
        <begin position="26"/>
        <end position="311"/>
    </location>
</feature>
<dbReference type="EMBL" id="JTDO01000005">
    <property type="protein sequence ID" value="KLT73226.1"/>
    <property type="molecule type" value="Genomic_DNA"/>
</dbReference>
<comment type="caution">
    <text evidence="2">The sequence shown here is derived from an EMBL/GenBank/DDBJ whole genome shotgun (WGS) entry which is preliminary data.</text>
</comment>
<gene>
    <name evidence="2" type="ORF">PL75_04725</name>
</gene>
<keyword evidence="2" id="KW-0067">ATP-binding</keyword>
<dbReference type="Proteomes" id="UP000036027">
    <property type="component" value="Unassembled WGS sequence"/>
</dbReference>